<dbReference type="GO" id="GO:0005975">
    <property type="term" value="P:carbohydrate metabolic process"/>
    <property type="evidence" value="ECO:0007669"/>
    <property type="project" value="InterPro"/>
</dbReference>
<dbReference type="InterPro" id="IPR039329">
    <property type="entry name" value="SIAE"/>
</dbReference>
<dbReference type="SUPFAM" id="SSF52266">
    <property type="entry name" value="SGNH hydrolase"/>
    <property type="match status" value="1"/>
</dbReference>
<dbReference type="GO" id="GO:0001681">
    <property type="term" value="F:sialate O-acetylesterase activity"/>
    <property type="evidence" value="ECO:0007669"/>
    <property type="project" value="InterPro"/>
</dbReference>
<dbReference type="Proteomes" id="UP000654993">
    <property type="component" value="Unassembled WGS sequence"/>
</dbReference>
<keyword evidence="6" id="KW-1185">Reference proteome</keyword>
<dbReference type="Gene3D" id="2.60.120.260">
    <property type="entry name" value="Galactose-binding domain-like"/>
    <property type="match status" value="1"/>
</dbReference>
<evidence type="ECO:0000313" key="5">
    <source>
        <dbReference type="EMBL" id="GFR37328.1"/>
    </source>
</evidence>
<evidence type="ECO:0000259" key="3">
    <source>
        <dbReference type="Pfam" id="PF03629"/>
    </source>
</evidence>
<dbReference type="InterPro" id="IPR025300">
    <property type="entry name" value="BetaGal_jelly_roll_dom"/>
</dbReference>
<comment type="caution">
    <text evidence="5">The sequence shown here is derived from an EMBL/GenBank/DDBJ whole genome shotgun (WGS) entry which is preliminary data.</text>
</comment>
<evidence type="ECO:0000256" key="1">
    <source>
        <dbReference type="ARBA" id="ARBA00022801"/>
    </source>
</evidence>
<dbReference type="Pfam" id="PF03629">
    <property type="entry name" value="SASA"/>
    <property type="match status" value="2"/>
</dbReference>
<dbReference type="SUPFAM" id="SSF49785">
    <property type="entry name" value="Galactose-binding domain-like"/>
    <property type="match status" value="1"/>
</dbReference>
<reference evidence="5" key="1">
    <citation type="submission" date="2020-08" db="EMBL/GenBank/DDBJ databases">
        <authorList>
            <person name="Uke A."/>
            <person name="Chhe C."/>
            <person name="Baramee S."/>
            <person name="Kosugi A."/>
        </authorList>
    </citation>
    <scope>NUCLEOTIDE SEQUENCE</scope>
    <source>
        <strain evidence="5">DA-C8</strain>
    </source>
</reference>
<organism evidence="5 6">
    <name type="scientific">Insulibacter thermoxylanivorax</name>
    <dbReference type="NCBI Taxonomy" id="2749268"/>
    <lineage>
        <taxon>Bacteria</taxon>
        <taxon>Bacillati</taxon>
        <taxon>Bacillota</taxon>
        <taxon>Bacilli</taxon>
        <taxon>Bacillales</taxon>
        <taxon>Paenibacillaceae</taxon>
        <taxon>Insulibacter</taxon>
    </lineage>
</organism>
<dbReference type="PANTHER" id="PTHR22901:SF0">
    <property type="entry name" value="SIALATE O-ACETYLESTERASE"/>
    <property type="match status" value="1"/>
</dbReference>
<evidence type="ECO:0000313" key="6">
    <source>
        <dbReference type="Proteomes" id="UP000654993"/>
    </source>
</evidence>
<dbReference type="InterPro" id="IPR005181">
    <property type="entry name" value="SASA"/>
</dbReference>
<evidence type="ECO:0000256" key="2">
    <source>
        <dbReference type="ARBA" id="ARBA00023295"/>
    </source>
</evidence>
<dbReference type="GO" id="GO:0004553">
    <property type="term" value="F:hydrolase activity, hydrolyzing O-glycosyl compounds"/>
    <property type="evidence" value="ECO:0007669"/>
    <property type="project" value="InterPro"/>
</dbReference>
<dbReference type="EMBL" id="BMAQ01000005">
    <property type="protein sequence ID" value="GFR37328.1"/>
    <property type="molecule type" value="Genomic_DNA"/>
</dbReference>
<dbReference type="Gene3D" id="3.40.50.1110">
    <property type="entry name" value="SGNH hydrolase"/>
    <property type="match status" value="1"/>
</dbReference>
<name>A0A916VF03_9BACL</name>
<dbReference type="Pfam" id="PF13364">
    <property type="entry name" value="BetaGal_ABD2"/>
    <property type="match status" value="1"/>
</dbReference>
<gene>
    <name evidence="5" type="ORF">PRECH8_06240</name>
</gene>
<feature type="domain" description="Sialate O-acetylesterase" evidence="3">
    <location>
        <begin position="395"/>
        <end position="505"/>
    </location>
</feature>
<evidence type="ECO:0000259" key="4">
    <source>
        <dbReference type="Pfam" id="PF13364"/>
    </source>
</evidence>
<dbReference type="InterPro" id="IPR008979">
    <property type="entry name" value="Galactose-bd-like_sf"/>
</dbReference>
<protein>
    <submittedName>
        <fullName evidence="5">9-O-acetylesterase</fullName>
    </submittedName>
</protein>
<dbReference type="RefSeq" id="WP_200965620.1">
    <property type="nucleotide sequence ID" value="NZ_BMAQ01000005.1"/>
</dbReference>
<reference evidence="5" key="2">
    <citation type="journal article" date="2021" name="Data Brief">
        <title>Draft genome sequence data of the facultative, thermophilic, xylanolytic bacterium Paenibacillus sp. strain DA-C8.</title>
        <authorList>
            <person name="Chhe C."/>
            <person name="Uke A."/>
            <person name="Baramee S."/>
            <person name="Ungkulpasvich U."/>
            <person name="Tachaapaikoon C."/>
            <person name="Pason P."/>
            <person name="Waeonukul R."/>
            <person name="Ratanakhanokchai K."/>
            <person name="Kosugi A."/>
        </authorList>
    </citation>
    <scope>NUCLEOTIDE SEQUENCE</scope>
    <source>
        <strain evidence="5">DA-C8</strain>
    </source>
</reference>
<feature type="domain" description="Beta-galactosidase jelly roll" evidence="4">
    <location>
        <begin position="236"/>
        <end position="338"/>
    </location>
</feature>
<dbReference type="InterPro" id="IPR036514">
    <property type="entry name" value="SGNH_hydro_sf"/>
</dbReference>
<dbReference type="AlphaFoldDB" id="A0A916VF03"/>
<keyword evidence="1" id="KW-0378">Hydrolase</keyword>
<feature type="domain" description="Sialate O-acetylesterase" evidence="3">
    <location>
        <begin position="82"/>
        <end position="200"/>
    </location>
</feature>
<proteinExistence type="predicted"/>
<accession>A0A916VF03</accession>
<dbReference type="PANTHER" id="PTHR22901">
    <property type="entry name" value="SIALATE O-ACETYLESTERASE"/>
    <property type="match status" value="1"/>
</dbReference>
<sequence length="617" mass="70093">MILSSLLSDGMVLQRHAEVPIWGRTEANREVRVSFMGEEYRTQADEHGWWRITLKDLPAGGPHEMVITADEERVIRDILIGDVWVLGGQSNMELPVNRTLDLLADDVRTIDLPQVRHFTVPMVYNFHGPQEEVTDGKWYAATPDQLLDFSAVGMFFARALYQQYQVPIGLIRTAIGGTPIEAWMSEQSLLAHDLRYASEIQKCRDDNYIASVQKRDQERNHEWYMALNQGDIGRAEGWHEAELDTSEWQRFIVPNRWEGELEHVRGAVWFRKEFELPASMAGSEAKLKLGTIVDADDTYVNGVHVGSTAYQYPPRRYTIPEGVLKEGKNTIAVRVISTHNRGEFIKDMPYKIIANGQELELTGEWRWRIGKVMPQLEPQTFFQYKPTGLFNGMIAPLRHYRIRGVLWYQGESNTHTPEGYRDLFAAMVQDWRGNWQIEDLPVIYAQLPNFGYSAVIQPDSLWARFRQEQLKCLSVPHTAMAITIDAGEYNDIHPQDKRTVGERMALCARKLVYGEDLVYSGPIYAGMVREGSALRIKFDHVGSGLTARGGKLGGFAVCGTDGVFHPAEAVIDGDTVVVTHDEIKEPVHVRYAWADNPLKANLYNREGLPASPFTTEE</sequence>
<keyword evidence="2" id="KW-0326">Glycosidase</keyword>